<evidence type="ECO:0000313" key="4">
    <source>
        <dbReference type="EMBL" id="EME41246.1"/>
    </source>
</evidence>
<gene>
    <name evidence="4" type="ORF">DOTSEDRAFT_73608</name>
</gene>
<reference evidence="5" key="1">
    <citation type="journal article" date="2012" name="PLoS Genet.">
        <title>The genomes of the fungal plant pathogens Cladosporium fulvum and Dothistroma septosporum reveal adaptation to different hosts and lifestyles but also signatures of common ancestry.</title>
        <authorList>
            <person name="de Wit P.J.G.M."/>
            <person name="van der Burgt A."/>
            <person name="Oekmen B."/>
            <person name="Stergiopoulos I."/>
            <person name="Abd-Elsalam K.A."/>
            <person name="Aerts A.L."/>
            <person name="Bahkali A.H."/>
            <person name="Beenen H.G."/>
            <person name="Chettri P."/>
            <person name="Cox M.P."/>
            <person name="Datema E."/>
            <person name="de Vries R.P."/>
            <person name="Dhillon B."/>
            <person name="Ganley A.R."/>
            <person name="Griffiths S.A."/>
            <person name="Guo Y."/>
            <person name="Hamelin R.C."/>
            <person name="Henrissat B."/>
            <person name="Kabir M.S."/>
            <person name="Jashni M.K."/>
            <person name="Kema G."/>
            <person name="Klaubauf S."/>
            <person name="Lapidus A."/>
            <person name="Levasseur A."/>
            <person name="Lindquist E."/>
            <person name="Mehrabi R."/>
            <person name="Ohm R.A."/>
            <person name="Owen T.J."/>
            <person name="Salamov A."/>
            <person name="Schwelm A."/>
            <person name="Schijlen E."/>
            <person name="Sun H."/>
            <person name="van den Burg H.A."/>
            <person name="van Ham R.C.H.J."/>
            <person name="Zhang S."/>
            <person name="Goodwin S.B."/>
            <person name="Grigoriev I.V."/>
            <person name="Collemare J."/>
            <person name="Bradshaw R.E."/>
        </authorList>
    </citation>
    <scope>NUCLEOTIDE SEQUENCE [LARGE SCALE GENOMIC DNA]</scope>
    <source>
        <strain evidence="5">NZE10 / CBS 128990</strain>
    </source>
</reference>
<feature type="region of interest" description="Disordered" evidence="1">
    <location>
        <begin position="21"/>
        <end position="51"/>
    </location>
</feature>
<dbReference type="HOGENOM" id="CLU_041441_3_1_1"/>
<dbReference type="OMA" id="PHHDAWS"/>
<protein>
    <recommendedName>
        <fullName evidence="3">Calcineurin-like phosphoesterase domain-containing protein</fullName>
    </recommendedName>
</protein>
<dbReference type="GO" id="GO:0016787">
    <property type="term" value="F:hydrolase activity"/>
    <property type="evidence" value="ECO:0007669"/>
    <property type="project" value="InterPro"/>
</dbReference>
<dbReference type="InterPro" id="IPR051693">
    <property type="entry name" value="UPF0046_metallophosphoest"/>
</dbReference>
<dbReference type="OrthoDB" id="630188at2759"/>
<dbReference type="Proteomes" id="UP000016933">
    <property type="component" value="Unassembled WGS sequence"/>
</dbReference>
<keyword evidence="2" id="KW-0472">Membrane</keyword>
<dbReference type="CDD" id="cd07379">
    <property type="entry name" value="MPP_239FB"/>
    <property type="match status" value="1"/>
</dbReference>
<keyword evidence="5" id="KW-1185">Reference proteome</keyword>
<dbReference type="PANTHER" id="PTHR12905">
    <property type="entry name" value="METALLOPHOSPHOESTERASE"/>
    <property type="match status" value="1"/>
</dbReference>
<sequence length="427" mass="47428">MFDVNVTVVVTVNQVADHLDRRQGHPRKSAIPAFNRPLRQSGRGGSQRGYASTTLDFANGRKIRGLASGPGQTISFGLGTFASHLLAGLFGFLATSIISLFPPSKGPFGIPPWWLQLLHPIKLLARTLDLIISFFRLDNTVKKNISVACISDTHSLTTGNIPQADVLVHAGDLTNAGTRFEIQQQIDWLSSLPHAHKIVIAGNHDTWLDPSSRQTLALEDQHGRLDWKDLIYLHDSSTTLDFSHRTSINEGHIKIFGMPHTPDILGPEHAFQYHRDTDFWTNKIPHDADIVVTHTPPRYHLDLPGVQSMGDEFLLREIARVKPRLHVFGHIHAGKSDIFGQARGGQEVVRWDDAEKHLEGAVQSGHPHGIFSNTVAMFHVWLLFFSGIVGAVRDWLGYEVKSTRMVNAAMVYCNTGKIGNDAQVVYL</sequence>
<keyword evidence="2" id="KW-0812">Transmembrane</keyword>
<dbReference type="InterPro" id="IPR004843">
    <property type="entry name" value="Calcineurin-like_PHP"/>
</dbReference>
<dbReference type="InterPro" id="IPR029052">
    <property type="entry name" value="Metallo-depent_PP-like"/>
</dbReference>
<dbReference type="PANTHER" id="PTHR12905:SF18">
    <property type="entry name" value="ESTER HYDROLASE, PUTATIVE (AFU_ORTHOLOGUE AFUA_4G03130)-RELATED"/>
    <property type="match status" value="1"/>
</dbReference>
<keyword evidence="2" id="KW-1133">Transmembrane helix</keyword>
<dbReference type="eggNOG" id="KOG3947">
    <property type="taxonomic scope" value="Eukaryota"/>
</dbReference>
<dbReference type="SUPFAM" id="SSF56300">
    <property type="entry name" value="Metallo-dependent phosphatases"/>
    <property type="match status" value="1"/>
</dbReference>
<evidence type="ECO:0000256" key="2">
    <source>
        <dbReference type="SAM" id="Phobius"/>
    </source>
</evidence>
<name>N1PIW4_DOTSN</name>
<feature type="domain" description="Calcineurin-like phosphoesterase" evidence="3">
    <location>
        <begin position="161"/>
        <end position="333"/>
    </location>
</feature>
<dbReference type="Gene3D" id="3.60.21.10">
    <property type="match status" value="1"/>
</dbReference>
<dbReference type="Pfam" id="PF00149">
    <property type="entry name" value="Metallophos"/>
    <property type="match status" value="1"/>
</dbReference>
<accession>N1PIW4</accession>
<dbReference type="AlphaFoldDB" id="N1PIW4"/>
<dbReference type="EMBL" id="KB446542">
    <property type="protein sequence ID" value="EME41246.1"/>
    <property type="molecule type" value="Genomic_DNA"/>
</dbReference>
<reference evidence="4 5" key="2">
    <citation type="journal article" date="2012" name="PLoS Pathog.">
        <title>Diverse lifestyles and strategies of plant pathogenesis encoded in the genomes of eighteen Dothideomycetes fungi.</title>
        <authorList>
            <person name="Ohm R.A."/>
            <person name="Feau N."/>
            <person name="Henrissat B."/>
            <person name="Schoch C.L."/>
            <person name="Horwitz B.A."/>
            <person name="Barry K.W."/>
            <person name="Condon B.J."/>
            <person name="Copeland A.C."/>
            <person name="Dhillon B."/>
            <person name="Glaser F."/>
            <person name="Hesse C.N."/>
            <person name="Kosti I."/>
            <person name="LaButti K."/>
            <person name="Lindquist E.A."/>
            <person name="Lucas S."/>
            <person name="Salamov A.A."/>
            <person name="Bradshaw R.E."/>
            <person name="Ciuffetti L."/>
            <person name="Hamelin R.C."/>
            <person name="Kema G.H.J."/>
            <person name="Lawrence C."/>
            <person name="Scott J.A."/>
            <person name="Spatafora J.W."/>
            <person name="Turgeon B.G."/>
            <person name="de Wit P.J.G.M."/>
            <person name="Zhong S."/>
            <person name="Goodwin S.B."/>
            <person name="Grigoriev I.V."/>
        </authorList>
    </citation>
    <scope>NUCLEOTIDE SEQUENCE [LARGE SCALE GENOMIC DNA]</scope>
    <source>
        <strain evidence="5">NZE10 / CBS 128990</strain>
    </source>
</reference>
<organism evidence="4 5">
    <name type="scientific">Dothistroma septosporum (strain NZE10 / CBS 128990)</name>
    <name type="common">Red band needle blight fungus</name>
    <name type="synonym">Mycosphaerella pini</name>
    <dbReference type="NCBI Taxonomy" id="675120"/>
    <lineage>
        <taxon>Eukaryota</taxon>
        <taxon>Fungi</taxon>
        <taxon>Dikarya</taxon>
        <taxon>Ascomycota</taxon>
        <taxon>Pezizomycotina</taxon>
        <taxon>Dothideomycetes</taxon>
        <taxon>Dothideomycetidae</taxon>
        <taxon>Mycosphaerellales</taxon>
        <taxon>Mycosphaerellaceae</taxon>
        <taxon>Dothistroma</taxon>
    </lineage>
</organism>
<evidence type="ECO:0000256" key="1">
    <source>
        <dbReference type="SAM" id="MobiDB-lite"/>
    </source>
</evidence>
<evidence type="ECO:0000313" key="5">
    <source>
        <dbReference type="Proteomes" id="UP000016933"/>
    </source>
</evidence>
<evidence type="ECO:0000259" key="3">
    <source>
        <dbReference type="Pfam" id="PF00149"/>
    </source>
</evidence>
<feature type="transmembrane region" description="Helical" evidence="2">
    <location>
        <begin position="376"/>
        <end position="396"/>
    </location>
</feature>
<proteinExistence type="predicted"/>